<evidence type="ECO:0000256" key="7">
    <source>
        <dbReference type="ARBA" id="ARBA00022729"/>
    </source>
</evidence>
<dbReference type="PROSITE" id="PS00786">
    <property type="entry name" value="5_NUCLEOTIDASE_2"/>
    <property type="match status" value="1"/>
</dbReference>
<reference evidence="14 15" key="1">
    <citation type="journal article" date="2015" name="Genome Announc.">
        <title>Expanding the biotechnology potential of lactobacilli through comparative genomics of 213 strains and associated genera.</title>
        <authorList>
            <person name="Sun Z."/>
            <person name="Harris H.M."/>
            <person name="McCann A."/>
            <person name="Guo C."/>
            <person name="Argimon S."/>
            <person name="Zhang W."/>
            <person name="Yang X."/>
            <person name="Jeffery I.B."/>
            <person name="Cooney J.C."/>
            <person name="Kagawa T.F."/>
            <person name="Liu W."/>
            <person name="Song Y."/>
            <person name="Salvetti E."/>
            <person name="Wrobel A."/>
            <person name="Rasinkangas P."/>
            <person name="Parkhill J."/>
            <person name="Rea M.C."/>
            <person name="O'Sullivan O."/>
            <person name="Ritari J."/>
            <person name="Douillard F.P."/>
            <person name="Paul Ross R."/>
            <person name="Yang R."/>
            <person name="Briner A.E."/>
            <person name="Felis G.E."/>
            <person name="de Vos W.M."/>
            <person name="Barrangou R."/>
            <person name="Klaenhammer T.R."/>
            <person name="Caufield P.W."/>
            <person name="Cui Y."/>
            <person name="Zhang H."/>
            <person name="O'Toole P.W."/>
        </authorList>
    </citation>
    <scope>NUCLEOTIDE SEQUENCE [LARGE SCALE GENOMIC DNA]</scope>
    <source>
        <strain evidence="14 15">JCM 17158</strain>
    </source>
</reference>
<evidence type="ECO:0000313" key="14">
    <source>
        <dbReference type="EMBL" id="KRK73265.1"/>
    </source>
</evidence>
<dbReference type="PANTHER" id="PTHR11575:SF6">
    <property type="entry name" value="2',3'-CYCLIC-NUCLEOTIDE 2'-PHOSPHODIESTERASE_3'-NUCLEOTIDASE"/>
    <property type="match status" value="1"/>
</dbReference>
<dbReference type="STRING" id="1291734.FD02_GL001123"/>
<dbReference type="PATRIC" id="fig|1291734.4.peg.1153"/>
<dbReference type="Pfam" id="PF00149">
    <property type="entry name" value="Metallophos"/>
    <property type="match status" value="1"/>
</dbReference>
<accession>A0A0R1JY17</accession>
<gene>
    <name evidence="14" type="ORF">FD02_GL001123</name>
</gene>
<evidence type="ECO:0000259" key="12">
    <source>
        <dbReference type="Pfam" id="PF00149"/>
    </source>
</evidence>
<dbReference type="PRINTS" id="PR01607">
    <property type="entry name" value="APYRASEFAMLY"/>
</dbReference>
<feature type="domain" description="5'-Nucleotidase C-terminal" evidence="13">
    <location>
        <begin position="319"/>
        <end position="476"/>
    </location>
</feature>
<dbReference type="InterPro" id="IPR036907">
    <property type="entry name" value="5'-Nucleotdase_C_sf"/>
</dbReference>
<dbReference type="Gene3D" id="3.90.780.10">
    <property type="entry name" value="5'-Nucleotidase, C-terminal domain"/>
    <property type="match status" value="1"/>
</dbReference>
<evidence type="ECO:0000256" key="2">
    <source>
        <dbReference type="ARBA" id="ARBA00001730"/>
    </source>
</evidence>
<dbReference type="PANTHER" id="PTHR11575">
    <property type="entry name" value="5'-NUCLEOTIDASE-RELATED"/>
    <property type="match status" value="1"/>
</dbReference>
<evidence type="ECO:0000256" key="3">
    <source>
        <dbReference type="ARBA" id="ARBA00001968"/>
    </source>
</evidence>
<keyword evidence="6" id="KW-0479">Metal-binding</keyword>
<comment type="similarity">
    <text evidence="5 11">Belongs to the 5'-nucleotidase family.</text>
</comment>
<dbReference type="GO" id="GO:0046872">
    <property type="term" value="F:metal ion binding"/>
    <property type="evidence" value="ECO:0007669"/>
    <property type="project" value="UniProtKB-KW"/>
</dbReference>
<proteinExistence type="inferred from homology"/>
<keyword evidence="10" id="KW-0511">Multifunctional enzyme</keyword>
<evidence type="ECO:0000256" key="9">
    <source>
        <dbReference type="ARBA" id="ARBA00022801"/>
    </source>
</evidence>
<evidence type="ECO:0000256" key="10">
    <source>
        <dbReference type="ARBA" id="ARBA00023268"/>
    </source>
</evidence>
<sequence length="516" mass="55816">MKLTILSTSDTHGYVLPTDYMRRDQDLPFSLAKAKTVIDQVKATADEVLTVENGDWLQGSPLAYYAARVHPDPAQLTAGYTAVGYDLGILGNHEFNYGSEYLQQAISGLNYPILCANILRAGQPAFGRPYELVKRGGVTIAVLGLTTDYIPHWEGQQNIAGLTFVPALAAAKDWVPRLRALADVVVVCYHGGFERDLITGEPTEALTGENVGYALTQVPGIDALVTGHQHRELAGVVNGVPVTQPGYRGTNVGRIDLTLTPTLAGWQVTAKHATLVPTGAAPAADAVTAAVADPAAKVEDWLDSPLGRVTGDMTIHDAFAARVVESPYIEFINRVQMAATGTDISGTALFNNDGRGFGQVITMRDVVTNYIYPNTLAVVRLSGADLKAALEQSAEYFALTADGHLGISPRFLDPKPQHYNYDMYEGIDYQIDVTQPVGQRITALTYHGQPVTAAQSYDVAVNQYRAGGGGDFRMFDHSKIIRENQKDMTELIADYLQAHPVLPGMANHNFTVLPKM</sequence>
<dbReference type="Proteomes" id="UP000051804">
    <property type="component" value="Unassembled WGS sequence"/>
</dbReference>
<dbReference type="Pfam" id="PF02872">
    <property type="entry name" value="5_nucleotid_C"/>
    <property type="match status" value="1"/>
</dbReference>
<comment type="catalytic activity">
    <reaction evidence="1">
        <text>a ribonucleoside 3'-phosphate + H2O = a ribonucleoside + phosphate</text>
        <dbReference type="Rhea" id="RHEA:10144"/>
        <dbReference type="ChEBI" id="CHEBI:13197"/>
        <dbReference type="ChEBI" id="CHEBI:15377"/>
        <dbReference type="ChEBI" id="CHEBI:18254"/>
        <dbReference type="ChEBI" id="CHEBI:43474"/>
        <dbReference type="EC" id="3.1.3.6"/>
    </reaction>
</comment>
<evidence type="ECO:0000256" key="8">
    <source>
        <dbReference type="ARBA" id="ARBA00022741"/>
    </source>
</evidence>
<dbReference type="CDD" id="cd07410">
    <property type="entry name" value="MPP_CpdB_N"/>
    <property type="match status" value="1"/>
</dbReference>
<dbReference type="Gene3D" id="3.60.21.10">
    <property type="match status" value="1"/>
</dbReference>
<organism evidence="14 15">
    <name type="scientific">Lacticaseibacillus nasuensis JCM 17158</name>
    <dbReference type="NCBI Taxonomy" id="1291734"/>
    <lineage>
        <taxon>Bacteria</taxon>
        <taxon>Bacillati</taxon>
        <taxon>Bacillota</taxon>
        <taxon>Bacilli</taxon>
        <taxon>Lactobacillales</taxon>
        <taxon>Lactobacillaceae</taxon>
        <taxon>Lacticaseibacillus</taxon>
    </lineage>
</organism>
<dbReference type="GO" id="GO:0000166">
    <property type="term" value="F:nucleotide binding"/>
    <property type="evidence" value="ECO:0007669"/>
    <property type="project" value="UniProtKB-KW"/>
</dbReference>
<dbReference type="GO" id="GO:0008254">
    <property type="term" value="F:3'-nucleotidase activity"/>
    <property type="evidence" value="ECO:0007669"/>
    <property type="project" value="UniProtKB-EC"/>
</dbReference>
<dbReference type="EMBL" id="AZDJ01000013">
    <property type="protein sequence ID" value="KRK73265.1"/>
    <property type="molecule type" value="Genomic_DNA"/>
</dbReference>
<keyword evidence="8 11" id="KW-0547">Nucleotide-binding</keyword>
<dbReference type="SUPFAM" id="SSF55816">
    <property type="entry name" value="5'-nucleotidase (syn. UDP-sugar hydrolase), C-terminal domain"/>
    <property type="match status" value="1"/>
</dbReference>
<keyword evidence="7" id="KW-0732">Signal</keyword>
<dbReference type="OrthoDB" id="9801679at2"/>
<dbReference type="InterPro" id="IPR008334">
    <property type="entry name" value="5'-Nucleotdase_C"/>
</dbReference>
<evidence type="ECO:0000256" key="1">
    <source>
        <dbReference type="ARBA" id="ARBA00000527"/>
    </source>
</evidence>
<dbReference type="InterPro" id="IPR041827">
    <property type="entry name" value="CpdB_N"/>
</dbReference>
<dbReference type="GO" id="GO:0009166">
    <property type="term" value="P:nucleotide catabolic process"/>
    <property type="evidence" value="ECO:0007669"/>
    <property type="project" value="InterPro"/>
</dbReference>
<dbReference type="InterPro" id="IPR006179">
    <property type="entry name" value="5_nucleotidase/apyrase"/>
</dbReference>
<dbReference type="RefSeq" id="WP_056950498.1">
    <property type="nucleotide sequence ID" value="NZ_AZDJ01000013.1"/>
</dbReference>
<comment type="subcellular location">
    <subcellularLocation>
        <location evidence="4">Cell envelope</location>
    </subcellularLocation>
</comment>
<evidence type="ECO:0000256" key="4">
    <source>
        <dbReference type="ARBA" id="ARBA00004196"/>
    </source>
</evidence>
<protein>
    <submittedName>
        <fullName evidence="14">2,3-cyclic-nucleotide 2-phosphodiesterase</fullName>
    </submittedName>
</protein>
<evidence type="ECO:0000259" key="13">
    <source>
        <dbReference type="Pfam" id="PF02872"/>
    </source>
</evidence>
<dbReference type="SUPFAM" id="SSF56300">
    <property type="entry name" value="Metallo-dependent phosphatases"/>
    <property type="match status" value="1"/>
</dbReference>
<dbReference type="AlphaFoldDB" id="A0A0R1JY17"/>
<keyword evidence="9 11" id="KW-0378">Hydrolase</keyword>
<comment type="cofactor">
    <cofactor evidence="3">
        <name>a divalent metal cation</name>
        <dbReference type="ChEBI" id="CHEBI:60240"/>
    </cofactor>
</comment>
<feature type="domain" description="Calcineurin-like phosphoesterase" evidence="12">
    <location>
        <begin position="4"/>
        <end position="231"/>
    </location>
</feature>
<keyword evidence="15" id="KW-1185">Reference proteome</keyword>
<dbReference type="GO" id="GO:0030288">
    <property type="term" value="C:outer membrane-bounded periplasmic space"/>
    <property type="evidence" value="ECO:0007669"/>
    <property type="project" value="TreeGrafter"/>
</dbReference>
<name>A0A0R1JY17_9LACO</name>
<evidence type="ECO:0000256" key="5">
    <source>
        <dbReference type="ARBA" id="ARBA00006654"/>
    </source>
</evidence>
<dbReference type="InterPro" id="IPR004843">
    <property type="entry name" value="Calcineurin-like_PHP"/>
</dbReference>
<evidence type="ECO:0000256" key="6">
    <source>
        <dbReference type="ARBA" id="ARBA00022723"/>
    </source>
</evidence>
<comment type="catalytic activity">
    <reaction evidence="2">
        <text>a nucleoside 2',3'-cyclic phosphate + H2O = a nucleoside 3'-phosphate + H(+)</text>
        <dbReference type="Rhea" id="RHEA:19621"/>
        <dbReference type="ChEBI" id="CHEBI:15377"/>
        <dbReference type="ChEBI" id="CHEBI:15378"/>
        <dbReference type="ChEBI" id="CHEBI:66949"/>
        <dbReference type="ChEBI" id="CHEBI:66954"/>
        <dbReference type="EC" id="3.1.4.16"/>
    </reaction>
</comment>
<dbReference type="GO" id="GO:0008663">
    <property type="term" value="F:2',3'-cyclic-nucleotide 2'-phosphodiesterase activity"/>
    <property type="evidence" value="ECO:0007669"/>
    <property type="project" value="UniProtKB-EC"/>
</dbReference>
<dbReference type="InterPro" id="IPR006146">
    <property type="entry name" value="5'-Nucleotdase_CS"/>
</dbReference>
<dbReference type="InterPro" id="IPR029052">
    <property type="entry name" value="Metallo-depent_PP-like"/>
</dbReference>
<evidence type="ECO:0000313" key="15">
    <source>
        <dbReference type="Proteomes" id="UP000051804"/>
    </source>
</evidence>
<comment type="caution">
    <text evidence="14">The sequence shown here is derived from an EMBL/GenBank/DDBJ whole genome shotgun (WGS) entry which is preliminary data.</text>
</comment>
<evidence type="ECO:0000256" key="11">
    <source>
        <dbReference type="RuleBase" id="RU362119"/>
    </source>
</evidence>